<dbReference type="GO" id="GO:0003677">
    <property type="term" value="F:DNA binding"/>
    <property type="evidence" value="ECO:0007669"/>
    <property type="project" value="InterPro"/>
</dbReference>
<dbReference type="AlphaFoldDB" id="A0A1H9SFY5"/>
<organism evidence="3 4">
    <name type="scientific">Lentzea flaviverrucosa</name>
    <dbReference type="NCBI Taxonomy" id="200379"/>
    <lineage>
        <taxon>Bacteria</taxon>
        <taxon>Bacillati</taxon>
        <taxon>Actinomycetota</taxon>
        <taxon>Actinomycetes</taxon>
        <taxon>Pseudonocardiales</taxon>
        <taxon>Pseudonocardiaceae</taxon>
        <taxon>Lentzea</taxon>
    </lineage>
</organism>
<dbReference type="Pfam" id="PF01548">
    <property type="entry name" value="DEDD_Tnp_IS110"/>
    <property type="match status" value="1"/>
</dbReference>
<reference evidence="4" key="1">
    <citation type="submission" date="2016-10" db="EMBL/GenBank/DDBJ databases">
        <authorList>
            <person name="Varghese N."/>
            <person name="Submissions S."/>
        </authorList>
    </citation>
    <scope>NUCLEOTIDE SEQUENCE [LARGE SCALE GENOMIC DNA]</scope>
    <source>
        <strain evidence="4">CGMCC 4.578</strain>
    </source>
</reference>
<name>A0A1H9SFY5_9PSEU</name>
<dbReference type="PANTHER" id="PTHR33055:SF16">
    <property type="entry name" value="TRANSPOSASE FOR INSERTION SEQUENCE ELEMENT IS1547"/>
    <property type="match status" value="1"/>
</dbReference>
<sequence length="356" mass="38955">MPVIIGMDPHKRSATIEVINELGNMITGGELGTDRVGYAEMLATGRRFSGRVWAVEGCNGVGRHIAHRLIHDGETVLDVPAKLSAQVRVFATGNGRKTDPIDAHSVALVALRTPNLVRLQADPELVVMGMLVDRRDELGRARTQTVNRLHRLLLELFPGGAKKFLSAMQARALVATIKPRDVVGKTRRRLAVELIAELETIDKKIKAADRDLRELVIARGSTLLDLHGIGPSGAARLLADVGDIHRFAGRDRFASWNGTAPLDASSGEQQRHRLSRAGNRRINRTLHIMGVVQLRNPTAGRVYFDGKKAAGKTSMEAMRALKRRLSNVVYARMLVDQKRREAAGPGGTRGRLCNPA</sequence>
<evidence type="ECO:0000313" key="4">
    <source>
        <dbReference type="Proteomes" id="UP000199028"/>
    </source>
</evidence>
<dbReference type="NCBIfam" id="NF033542">
    <property type="entry name" value="transpos_IS110"/>
    <property type="match status" value="1"/>
</dbReference>
<dbReference type="GO" id="GO:0006313">
    <property type="term" value="P:DNA transposition"/>
    <property type="evidence" value="ECO:0007669"/>
    <property type="project" value="InterPro"/>
</dbReference>
<dbReference type="Pfam" id="PF02371">
    <property type="entry name" value="Transposase_20"/>
    <property type="match status" value="1"/>
</dbReference>
<dbReference type="GO" id="GO:0004803">
    <property type="term" value="F:transposase activity"/>
    <property type="evidence" value="ECO:0007669"/>
    <property type="project" value="InterPro"/>
</dbReference>
<accession>A0A1H9SFY5</accession>
<dbReference type="InterPro" id="IPR002525">
    <property type="entry name" value="Transp_IS110-like_N"/>
</dbReference>
<gene>
    <name evidence="3" type="ORF">SAMN05216195_10751</name>
</gene>
<dbReference type="InterPro" id="IPR003346">
    <property type="entry name" value="Transposase_20"/>
</dbReference>
<dbReference type="RefSeq" id="WP_211335518.1">
    <property type="nucleotide sequence ID" value="NZ_FOFT01000007.1"/>
</dbReference>
<dbReference type="EMBL" id="FOFT01000007">
    <property type="protein sequence ID" value="SER83940.1"/>
    <property type="molecule type" value="Genomic_DNA"/>
</dbReference>
<dbReference type="InterPro" id="IPR047650">
    <property type="entry name" value="Transpos_IS110"/>
</dbReference>
<proteinExistence type="predicted"/>
<dbReference type="Proteomes" id="UP000199028">
    <property type="component" value="Unassembled WGS sequence"/>
</dbReference>
<feature type="domain" description="Transposase IS116/IS110/IS902 C-terminal" evidence="2">
    <location>
        <begin position="222"/>
        <end position="295"/>
    </location>
</feature>
<evidence type="ECO:0000259" key="1">
    <source>
        <dbReference type="Pfam" id="PF01548"/>
    </source>
</evidence>
<keyword evidence="4" id="KW-1185">Reference proteome</keyword>
<evidence type="ECO:0000313" key="3">
    <source>
        <dbReference type="EMBL" id="SER83940.1"/>
    </source>
</evidence>
<dbReference type="PANTHER" id="PTHR33055">
    <property type="entry name" value="TRANSPOSASE FOR INSERTION SEQUENCE ELEMENT IS1111A"/>
    <property type="match status" value="1"/>
</dbReference>
<evidence type="ECO:0000259" key="2">
    <source>
        <dbReference type="Pfam" id="PF02371"/>
    </source>
</evidence>
<protein>
    <submittedName>
        <fullName evidence="3">Transposase</fullName>
    </submittedName>
</protein>
<feature type="domain" description="Transposase IS110-like N-terminal" evidence="1">
    <location>
        <begin position="5"/>
        <end position="158"/>
    </location>
</feature>